<dbReference type="EMBL" id="CP018477">
    <property type="protein sequence ID" value="ASV73984.1"/>
    <property type="molecule type" value="Genomic_DNA"/>
</dbReference>
<dbReference type="AlphaFoldDB" id="A0A286RDE7"/>
<accession>A0A286RDE7</accession>
<keyword evidence="2" id="KW-1185">Reference proteome</keyword>
<protein>
    <submittedName>
        <fullName evidence="1">Uncharacterized protein</fullName>
    </submittedName>
</protein>
<organism evidence="1 2">
    <name type="scientific">Thermogutta terrifontis</name>
    <dbReference type="NCBI Taxonomy" id="1331910"/>
    <lineage>
        <taxon>Bacteria</taxon>
        <taxon>Pseudomonadati</taxon>
        <taxon>Planctomycetota</taxon>
        <taxon>Planctomycetia</taxon>
        <taxon>Pirellulales</taxon>
        <taxon>Thermoguttaceae</taxon>
        <taxon>Thermogutta</taxon>
    </lineage>
</organism>
<evidence type="ECO:0000313" key="1">
    <source>
        <dbReference type="EMBL" id="ASV73984.1"/>
    </source>
</evidence>
<evidence type="ECO:0000313" key="2">
    <source>
        <dbReference type="Proteomes" id="UP000215086"/>
    </source>
</evidence>
<gene>
    <name evidence="1" type="ORF">THTE_1382</name>
</gene>
<proteinExistence type="predicted"/>
<reference evidence="1 2" key="1">
    <citation type="journal article" name="Front. Microbiol.">
        <title>Sugar Metabolism of the First Thermophilic Planctomycete Thermogutta terrifontis: Comparative Genomic and Transcriptomic Approaches.</title>
        <authorList>
            <person name="Elcheninov A.G."/>
            <person name="Menzel P."/>
            <person name="Gudbergsdottir S.R."/>
            <person name="Slesarev A.I."/>
            <person name="Kadnikov V.V."/>
            <person name="Krogh A."/>
            <person name="Bonch-Osmolovskaya E.A."/>
            <person name="Peng X."/>
            <person name="Kublanov I.V."/>
        </authorList>
    </citation>
    <scope>NUCLEOTIDE SEQUENCE [LARGE SCALE GENOMIC DNA]</scope>
    <source>
        <strain evidence="1 2">R1</strain>
    </source>
</reference>
<dbReference type="Proteomes" id="UP000215086">
    <property type="component" value="Chromosome"/>
</dbReference>
<name>A0A286RDE7_9BACT</name>
<sequence>MIWPCLFEIPSTLNSPVLARHIAANTRLSLGLTLLTSSA</sequence>
<dbReference type="KEGG" id="ttf:THTE_1382"/>